<organism evidence="1 2">
    <name type="scientific">Plastorhodobacter daqingensis</name>
    <dbReference type="NCBI Taxonomy" id="1387281"/>
    <lineage>
        <taxon>Bacteria</taxon>
        <taxon>Pseudomonadati</taxon>
        <taxon>Pseudomonadota</taxon>
        <taxon>Alphaproteobacteria</taxon>
        <taxon>Rhodobacterales</taxon>
        <taxon>Paracoccaceae</taxon>
        <taxon>Plastorhodobacter</taxon>
    </lineage>
</organism>
<protein>
    <submittedName>
        <fullName evidence="1">Uncharacterized protein</fullName>
    </submittedName>
</protein>
<proteinExistence type="predicted"/>
<accession>A0ABW2ULB3</accession>
<comment type="caution">
    <text evidence="1">The sequence shown here is derived from an EMBL/GenBank/DDBJ whole genome shotgun (WGS) entry which is preliminary data.</text>
</comment>
<keyword evidence="2" id="KW-1185">Reference proteome</keyword>
<dbReference type="Proteomes" id="UP001596516">
    <property type="component" value="Unassembled WGS sequence"/>
</dbReference>
<reference evidence="2" key="1">
    <citation type="journal article" date="2019" name="Int. J. Syst. Evol. Microbiol.">
        <title>The Global Catalogue of Microorganisms (GCM) 10K type strain sequencing project: providing services to taxonomists for standard genome sequencing and annotation.</title>
        <authorList>
            <consortium name="The Broad Institute Genomics Platform"/>
            <consortium name="The Broad Institute Genome Sequencing Center for Infectious Disease"/>
            <person name="Wu L."/>
            <person name="Ma J."/>
        </authorList>
    </citation>
    <scope>NUCLEOTIDE SEQUENCE [LARGE SCALE GENOMIC DNA]</scope>
    <source>
        <strain evidence="2">CGMCC 1.12750</strain>
    </source>
</reference>
<dbReference type="EMBL" id="JBHTFQ010000008">
    <property type="protein sequence ID" value="MFC7705499.1"/>
    <property type="molecule type" value="Genomic_DNA"/>
</dbReference>
<gene>
    <name evidence="1" type="ORF">ACFQXB_14995</name>
</gene>
<name>A0ABW2ULB3_9RHOB</name>
<evidence type="ECO:0000313" key="2">
    <source>
        <dbReference type="Proteomes" id="UP001596516"/>
    </source>
</evidence>
<dbReference type="RefSeq" id="WP_377405478.1">
    <property type="nucleotide sequence ID" value="NZ_JBHTFQ010000008.1"/>
</dbReference>
<evidence type="ECO:0000313" key="1">
    <source>
        <dbReference type="EMBL" id="MFC7705499.1"/>
    </source>
</evidence>
<sequence length="100" mass="11065">MTEALVHAQGDGPAIVHAPIAAPCGPIPRNKLLADYLDDRLGGRVTLTILMIILGQRIGWTSRRPVPRLWKNRLSSAMNWPPFRPDTCGSTRRDLLGLSR</sequence>